<dbReference type="InterPro" id="IPR010982">
    <property type="entry name" value="Lambda_DNA-bd_dom_sf"/>
</dbReference>
<dbReference type="Pfam" id="PF01381">
    <property type="entry name" value="HTH_3"/>
    <property type="match status" value="1"/>
</dbReference>
<dbReference type="EMBL" id="JBDPZN010000008">
    <property type="protein sequence ID" value="MEO3684052.1"/>
    <property type="molecule type" value="Genomic_DNA"/>
</dbReference>
<keyword evidence="3" id="KW-1185">Reference proteome</keyword>
<dbReference type="CDD" id="cd00093">
    <property type="entry name" value="HTH_XRE"/>
    <property type="match status" value="1"/>
</dbReference>
<sequence>MNHIARYRKTANLTQKALGQCIGVSQGAVGNYELGQRSVDLNTGWKIINALNLHNVKCKFCDVFPNPK</sequence>
<dbReference type="Proteomes" id="UP001477278">
    <property type="component" value="Unassembled WGS sequence"/>
</dbReference>
<evidence type="ECO:0000313" key="3">
    <source>
        <dbReference type="Proteomes" id="UP001477278"/>
    </source>
</evidence>
<feature type="domain" description="HTH cro/C1-type" evidence="1">
    <location>
        <begin position="4"/>
        <end position="52"/>
    </location>
</feature>
<dbReference type="SMART" id="SM00530">
    <property type="entry name" value="HTH_XRE"/>
    <property type="match status" value="1"/>
</dbReference>
<dbReference type="InterPro" id="IPR001387">
    <property type="entry name" value="Cro/C1-type_HTH"/>
</dbReference>
<reference evidence="2 3" key="1">
    <citation type="submission" date="2024-05" db="EMBL/GenBank/DDBJ databases">
        <title>Genome sequencing of Marine Estuary Bacteria, Shewanella vesiculosa and S. baltica, and Pseudomonas syringae.</title>
        <authorList>
            <person name="Gurung A."/>
            <person name="Maclea K.S."/>
        </authorList>
    </citation>
    <scope>NUCLEOTIDE SEQUENCE [LARGE SCALE GENOMIC DNA]</scope>
    <source>
        <strain evidence="2 3">1A</strain>
    </source>
</reference>
<dbReference type="Gene3D" id="1.10.260.40">
    <property type="entry name" value="lambda repressor-like DNA-binding domains"/>
    <property type="match status" value="1"/>
</dbReference>
<gene>
    <name evidence="2" type="ORF">ABHN84_17410</name>
</gene>
<name>A0ABV0FWQ8_9GAMM</name>
<evidence type="ECO:0000259" key="1">
    <source>
        <dbReference type="PROSITE" id="PS50943"/>
    </source>
</evidence>
<protein>
    <submittedName>
        <fullName evidence="2">Helix-turn-helix transcriptional regulator</fullName>
    </submittedName>
</protein>
<dbReference type="RefSeq" id="WP_342859840.1">
    <property type="nucleotide sequence ID" value="NZ_JBDPZN010000008.1"/>
</dbReference>
<organism evidence="2 3">
    <name type="scientific">Shewanella vesiculosa</name>
    <dbReference type="NCBI Taxonomy" id="518738"/>
    <lineage>
        <taxon>Bacteria</taxon>
        <taxon>Pseudomonadati</taxon>
        <taxon>Pseudomonadota</taxon>
        <taxon>Gammaproteobacteria</taxon>
        <taxon>Alteromonadales</taxon>
        <taxon>Shewanellaceae</taxon>
        <taxon>Shewanella</taxon>
    </lineage>
</organism>
<dbReference type="SUPFAM" id="SSF47413">
    <property type="entry name" value="lambda repressor-like DNA-binding domains"/>
    <property type="match status" value="1"/>
</dbReference>
<comment type="caution">
    <text evidence="2">The sequence shown here is derived from an EMBL/GenBank/DDBJ whole genome shotgun (WGS) entry which is preliminary data.</text>
</comment>
<evidence type="ECO:0000313" key="2">
    <source>
        <dbReference type="EMBL" id="MEO3684052.1"/>
    </source>
</evidence>
<accession>A0ABV0FWQ8</accession>
<proteinExistence type="predicted"/>
<dbReference type="PROSITE" id="PS50943">
    <property type="entry name" value="HTH_CROC1"/>
    <property type="match status" value="1"/>
</dbReference>